<proteinExistence type="predicted"/>
<comment type="caution">
    <text evidence="2">The sequence shown here is derived from an EMBL/GenBank/DDBJ whole genome shotgun (WGS) entry which is preliminary data.</text>
</comment>
<sequence length="461" mass="51482">MTLDDLEQRLRQDLEWLDWPTTNWVPPREHQGQAVLDVAIIGGGMAGLAASAALRQLGIGNVRVFEQAPPGQAGPWTTFARMETLRSPKHLVGPALGLPSLTFRAWYQARFGEAAWRQLDKIPRLVWGDYLEWFRRVLALPVQHESRLLTVQPEAGELLTLVVQQNGERRRYFARHLVLATGMLGAGAVQIPDIAWELPRTHWQHSTEAIDFSALKGRRVGVVGGGDSAMDNAAMALEAGAARVDIFIRESEFARINYWKAMAHEGSYYGFQALGPEQKGQLLEFIRQRRVPPPRHSLLRIRRQPGGHFHFGSPVTGLRPDDDGIRLTTPGGTFSLDFLIFATGFRLDLQDRPELSALLPYVRWLTGVEQHSPQGYPDLNDDFSFRERSPGACPALERVHCFNTAATFSMGKISSDIPGIGSGARQLAQGITRSLYRRDFERHQALLRAFADAELLGDELA</sequence>
<keyword evidence="1" id="KW-0560">Oxidoreductase</keyword>
<dbReference type="PRINTS" id="PR00411">
    <property type="entry name" value="PNDRDTASEI"/>
</dbReference>
<dbReference type="EMBL" id="JAERTZ010000008">
    <property type="protein sequence ID" value="MBL1376313.1"/>
    <property type="molecule type" value="Genomic_DNA"/>
</dbReference>
<accession>A0ABS1QN77</accession>
<dbReference type="InterPro" id="IPR036188">
    <property type="entry name" value="FAD/NAD-bd_sf"/>
</dbReference>
<dbReference type="PANTHER" id="PTHR43539">
    <property type="entry name" value="FLAVIN-BINDING MONOOXYGENASE-LIKE PROTEIN (AFU_ORTHOLOGUE AFUA_4G09220)"/>
    <property type="match status" value="1"/>
</dbReference>
<dbReference type="InterPro" id="IPR050982">
    <property type="entry name" value="Auxin_biosynth/cation_transpt"/>
</dbReference>
<protein>
    <submittedName>
        <fullName evidence="2">NAD(P)/FAD-dependent oxidoreductase</fullName>
    </submittedName>
</protein>
<dbReference type="Pfam" id="PF13738">
    <property type="entry name" value="Pyr_redox_3"/>
    <property type="match status" value="1"/>
</dbReference>
<dbReference type="PRINTS" id="PR00368">
    <property type="entry name" value="FADPNR"/>
</dbReference>
<dbReference type="Gene3D" id="3.50.50.60">
    <property type="entry name" value="FAD/NAD(P)-binding domain"/>
    <property type="match status" value="1"/>
</dbReference>
<dbReference type="SUPFAM" id="SSF51905">
    <property type="entry name" value="FAD/NAD(P)-binding domain"/>
    <property type="match status" value="1"/>
</dbReference>
<gene>
    <name evidence="2" type="ORF">JKV55_03060</name>
</gene>
<organism evidence="2 3">
    <name type="scientific">Zobellella iuensis</name>
    <dbReference type="NCBI Taxonomy" id="2803811"/>
    <lineage>
        <taxon>Bacteria</taxon>
        <taxon>Pseudomonadati</taxon>
        <taxon>Pseudomonadota</taxon>
        <taxon>Gammaproteobacteria</taxon>
        <taxon>Aeromonadales</taxon>
        <taxon>Aeromonadaceae</taxon>
        <taxon>Zobellella</taxon>
    </lineage>
</organism>
<evidence type="ECO:0000313" key="2">
    <source>
        <dbReference type="EMBL" id="MBL1376313.1"/>
    </source>
</evidence>
<evidence type="ECO:0000313" key="3">
    <source>
        <dbReference type="Proteomes" id="UP000638570"/>
    </source>
</evidence>
<dbReference type="Proteomes" id="UP000638570">
    <property type="component" value="Unassembled WGS sequence"/>
</dbReference>
<dbReference type="RefSeq" id="WP_202082280.1">
    <property type="nucleotide sequence ID" value="NZ_JAERTZ010000008.1"/>
</dbReference>
<evidence type="ECO:0000256" key="1">
    <source>
        <dbReference type="ARBA" id="ARBA00023002"/>
    </source>
</evidence>
<name>A0ABS1QN77_9GAMM</name>
<dbReference type="PANTHER" id="PTHR43539:SF91">
    <property type="entry name" value="FAD-DEPENDENT URATE HYDROXYLASE"/>
    <property type="match status" value="1"/>
</dbReference>
<keyword evidence="3" id="KW-1185">Reference proteome</keyword>
<reference evidence="3" key="1">
    <citation type="submission" date="2021-01" db="EMBL/GenBank/DDBJ databases">
        <title>Genome public.</title>
        <authorList>
            <person name="Liu C."/>
            <person name="Sun Q."/>
        </authorList>
    </citation>
    <scope>NUCLEOTIDE SEQUENCE [LARGE SCALE GENOMIC DNA]</scope>
    <source>
        <strain evidence="3">CGMCC 1.18722</strain>
    </source>
</reference>